<dbReference type="PROSITE" id="PS00108">
    <property type="entry name" value="PROTEIN_KINASE_ST"/>
    <property type="match status" value="1"/>
</dbReference>
<dbReference type="PROSITE" id="PS51419">
    <property type="entry name" value="RAB"/>
    <property type="match status" value="1"/>
</dbReference>
<keyword evidence="5" id="KW-0808">Transferase</keyword>
<dbReference type="InterPro" id="IPR011009">
    <property type="entry name" value="Kinase-like_dom_sf"/>
</dbReference>
<evidence type="ECO:0000256" key="2">
    <source>
        <dbReference type="ARBA" id="ARBA00022840"/>
    </source>
</evidence>
<sequence length="655" mass="74256">MPLPDFRILLIGDSSVGKREILIAFEGRKYTTPLAGFELKTEEFDVNGNMVKVELCDSQGSDSSAKLDSTFYEKTVQGVFLIYDDAKSFENLPRWLHNVNQNISSAMKTVLCYKRQQKKCDVLDKQGKQFASKNQCEFQVFHQKERTMISKIVYNMVKESLSKQLTKNDKDEVKKSVPVVKMKPPQKPRQRKKMITESSIEQITTSKLQEASSKDNPNIKGLKQANEPHNVKDLKLAKQIDQTSDAAFTIFVECCKDHSLELQEIIKQMKKSSRKQSWFEEQCNAAQSKALQQLDGSLHQFNIALATKIKSSFAEHIKIMKEVFQDLCRPKFKVNINLYKPNEFSMCKSNSSLGKGGFGVVHLAFHESLGWVAVKTQKGADKASFLNESTIAQMAHHPNVVEMFGIISHLDGSFDLVMEYMSGGSLAHLIFNSAIKQMNLLHLKLRMFSDIASGIAFLHNIFVDRRIAHNDVKPHNVLLTSEINCKISDFGGANFETRTEFAQDEPRKLTPYTRIFASPERLASLENLTKASDVHSFGMTGYCILEESLPNKDRQEGEFADLIKSGQRPSFSDCSNITGESLEILEFLQFVVCKSWQQDPSKRPSMLDIRDNLLEFLAKKEVTVCMKQALDAAVALKLQHRPFDKSSLILMMPRK</sequence>
<dbReference type="GO" id="GO:0003924">
    <property type="term" value="F:GTPase activity"/>
    <property type="evidence" value="ECO:0007669"/>
    <property type="project" value="InterPro"/>
</dbReference>
<dbReference type="Gene3D" id="3.40.50.300">
    <property type="entry name" value="P-loop containing nucleotide triphosphate hydrolases"/>
    <property type="match status" value="1"/>
</dbReference>
<dbReference type="PROSITE" id="PS50011">
    <property type="entry name" value="PROTEIN_KINASE_DOM"/>
    <property type="match status" value="1"/>
</dbReference>
<dbReference type="GO" id="GO:0005524">
    <property type="term" value="F:ATP binding"/>
    <property type="evidence" value="ECO:0007669"/>
    <property type="project" value="UniProtKB-UniRule"/>
</dbReference>
<dbReference type="Pfam" id="PF00071">
    <property type="entry name" value="Ras"/>
    <property type="match status" value="1"/>
</dbReference>
<dbReference type="PANTHER" id="PTHR44329">
    <property type="entry name" value="SERINE/THREONINE-PROTEIN KINASE TNNI3K-RELATED"/>
    <property type="match status" value="1"/>
</dbReference>
<dbReference type="InterPro" id="IPR051681">
    <property type="entry name" value="Ser/Thr_Kinases-Pseudokinases"/>
</dbReference>
<dbReference type="SUPFAM" id="SSF56112">
    <property type="entry name" value="Protein kinase-like (PK-like)"/>
    <property type="match status" value="1"/>
</dbReference>
<dbReference type="PROSITE" id="PS00107">
    <property type="entry name" value="PROTEIN_KINASE_ATP"/>
    <property type="match status" value="1"/>
</dbReference>
<keyword evidence="5" id="KW-0418">Kinase</keyword>
<evidence type="ECO:0000256" key="3">
    <source>
        <dbReference type="PROSITE-ProRule" id="PRU10141"/>
    </source>
</evidence>
<dbReference type="InterPro" id="IPR027417">
    <property type="entry name" value="P-loop_NTPase"/>
</dbReference>
<feature type="binding site" evidence="3">
    <location>
        <position position="375"/>
    </location>
    <ligand>
        <name>ATP</name>
        <dbReference type="ChEBI" id="CHEBI:30616"/>
    </ligand>
</feature>
<dbReference type="SMART" id="SM00220">
    <property type="entry name" value="S_TKc"/>
    <property type="match status" value="1"/>
</dbReference>
<dbReference type="GO" id="GO:0004706">
    <property type="term" value="F:JUN kinase kinase kinase activity"/>
    <property type="evidence" value="ECO:0007669"/>
    <property type="project" value="TreeGrafter"/>
</dbReference>
<evidence type="ECO:0000259" key="4">
    <source>
        <dbReference type="PROSITE" id="PS50011"/>
    </source>
</evidence>
<keyword evidence="1 3" id="KW-0547">Nucleotide-binding</keyword>
<dbReference type="InterPro" id="IPR001806">
    <property type="entry name" value="Small_GTPase"/>
</dbReference>
<dbReference type="SUPFAM" id="SSF52540">
    <property type="entry name" value="P-loop containing nucleoside triphosphate hydrolases"/>
    <property type="match status" value="1"/>
</dbReference>
<dbReference type="Gene3D" id="1.10.510.10">
    <property type="entry name" value="Transferase(Phosphotransferase) domain 1"/>
    <property type="match status" value="1"/>
</dbReference>
<protein>
    <submittedName>
        <fullName evidence="5">Dual specificity protein kinase shkD-like</fullName>
    </submittedName>
</protein>
<dbReference type="InterPro" id="IPR008271">
    <property type="entry name" value="Ser/Thr_kinase_AS"/>
</dbReference>
<dbReference type="GO" id="GO:0005525">
    <property type="term" value="F:GTP binding"/>
    <property type="evidence" value="ECO:0007669"/>
    <property type="project" value="InterPro"/>
</dbReference>
<dbReference type="SMART" id="SM00175">
    <property type="entry name" value="RAB"/>
    <property type="match status" value="1"/>
</dbReference>
<dbReference type="AlphaFoldDB" id="A0A6F9DRK6"/>
<dbReference type="EMBL" id="LR789734">
    <property type="protein sequence ID" value="CAB3265596.1"/>
    <property type="molecule type" value="mRNA"/>
</dbReference>
<evidence type="ECO:0000313" key="5">
    <source>
        <dbReference type="EMBL" id="CAB3265596.1"/>
    </source>
</evidence>
<dbReference type="Pfam" id="PF00069">
    <property type="entry name" value="Pkinase"/>
    <property type="match status" value="1"/>
</dbReference>
<feature type="domain" description="Protein kinase" evidence="4">
    <location>
        <begin position="347"/>
        <end position="617"/>
    </location>
</feature>
<dbReference type="PRINTS" id="PR00449">
    <property type="entry name" value="RASTRNSFRMNG"/>
</dbReference>
<accession>A0A6F9DRK6</accession>
<dbReference type="InterPro" id="IPR000719">
    <property type="entry name" value="Prot_kinase_dom"/>
</dbReference>
<dbReference type="InterPro" id="IPR017441">
    <property type="entry name" value="Protein_kinase_ATP_BS"/>
</dbReference>
<keyword evidence="2 3" id="KW-0067">ATP-binding</keyword>
<name>A0A6F9DRK6_9ASCI</name>
<proteinExistence type="evidence at transcript level"/>
<reference evidence="5" key="1">
    <citation type="submission" date="2020-04" db="EMBL/GenBank/DDBJ databases">
        <authorList>
            <person name="Neveu A P."/>
        </authorList>
    </citation>
    <scope>NUCLEOTIDE SEQUENCE</scope>
    <source>
        <tissue evidence="5">Whole embryo</tissue>
    </source>
</reference>
<evidence type="ECO:0000256" key="1">
    <source>
        <dbReference type="ARBA" id="ARBA00022741"/>
    </source>
</evidence>
<gene>
    <name evidence="5" type="primary">Ripk1-003</name>
</gene>
<dbReference type="PANTHER" id="PTHR44329:SF291">
    <property type="entry name" value="PROTEIN KINASE DOMAIN-CONTAINING PROTEIN"/>
    <property type="match status" value="1"/>
</dbReference>
<organism evidence="5">
    <name type="scientific">Phallusia mammillata</name>
    <dbReference type="NCBI Taxonomy" id="59560"/>
    <lineage>
        <taxon>Eukaryota</taxon>
        <taxon>Metazoa</taxon>
        <taxon>Chordata</taxon>
        <taxon>Tunicata</taxon>
        <taxon>Ascidiacea</taxon>
        <taxon>Phlebobranchia</taxon>
        <taxon>Ascidiidae</taxon>
        <taxon>Phallusia</taxon>
    </lineage>
</organism>